<evidence type="ECO:0000313" key="11">
    <source>
        <dbReference type="Proteomes" id="UP001500051"/>
    </source>
</evidence>
<name>A0ABP7ELI5_9ACTN</name>
<dbReference type="PANTHER" id="PTHR42957:SF1">
    <property type="entry name" value="HELICASE MJ1565-RELATED"/>
    <property type="match status" value="1"/>
</dbReference>
<keyword evidence="1" id="KW-0547">Nucleotide-binding</keyword>
<evidence type="ECO:0000256" key="3">
    <source>
        <dbReference type="ARBA" id="ARBA00022806"/>
    </source>
</evidence>
<keyword evidence="11" id="KW-1185">Reference proteome</keyword>
<evidence type="ECO:0000259" key="9">
    <source>
        <dbReference type="Pfam" id="PF05872"/>
    </source>
</evidence>
<evidence type="ECO:0000256" key="6">
    <source>
        <dbReference type="ARBA" id="ARBA00023235"/>
    </source>
</evidence>
<evidence type="ECO:0000256" key="2">
    <source>
        <dbReference type="ARBA" id="ARBA00022801"/>
    </source>
</evidence>
<evidence type="ECO:0000256" key="7">
    <source>
        <dbReference type="SAM" id="MobiDB-lite"/>
    </source>
</evidence>
<keyword evidence="6" id="KW-0413">Isomerase</keyword>
<keyword evidence="2" id="KW-0378">Hydrolase</keyword>
<keyword evidence="5" id="KW-0238">DNA-binding</keyword>
<dbReference type="EMBL" id="BAAAYX010000041">
    <property type="protein sequence ID" value="GAA3720588.1"/>
    <property type="molecule type" value="Genomic_DNA"/>
</dbReference>
<feature type="domain" description="Helicase HerA central" evidence="8">
    <location>
        <begin position="1"/>
        <end position="216"/>
    </location>
</feature>
<feature type="domain" description="Helicase HerA-like C-terminal" evidence="9">
    <location>
        <begin position="234"/>
        <end position="337"/>
    </location>
</feature>
<dbReference type="PANTHER" id="PTHR42957">
    <property type="entry name" value="HELICASE MJ1565-RELATED"/>
    <property type="match status" value="1"/>
</dbReference>
<protein>
    <submittedName>
        <fullName evidence="10">Uncharacterized protein</fullName>
    </submittedName>
</protein>
<feature type="region of interest" description="Disordered" evidence="7">
    <location>
        <begin position="348"/>
        <end position="372"/>
    </location>
</feature>
<dbReference type="Proteomes" id="UP001500051">
    <property type="component" value="Unassembled WGS sequence"/>
</dbReference>
<comment type="caution">
    <text evidence="10">The sequence shown here is derived from an EMBL/GenBank/DDBJ whole genome shotgun (WGS) entry which is preliminary data.</text>
</comment>
<evidence type="ECO:0000256" key="1">
    <source>
        <dbReference type="ARBA" id="ARBA00022741"/>
    </source>
</evidence>
<keyword evidence="3" id="KW-0347">Helicase</keyword>
<dbReference type="Pfam" id="PF01935">
    <property type="entry name" value="DUF87"/>
    <property type="match status" value="1"/>
</dbReference>
<accession>A0ABP7ELI5</accession>
<evidence type="ECO:0000256" key="5">
    <source>
        <dbReference type="ARBA" id="ARBA00023125"/>
    </source>
</evidence>
<gene>
    <name evidence="10" type="ORF">GCM10022204_45770</name>
</gene>
<reference evidence="11" key="1">
    <citation type="journal article" date="2019" name="Int. J. Syst. Evol. Microbiol.">
        <title>The Global Catalogue of Microorganisms (GCM) 10K type strain sequencing project: providing services to taxonomists for standard genome sequencing and annotation.</title>
        <authorList>
            <consortium name="The Broad Institute Genomics Platform"/>
            <consortium name="The Broad Institute Genome Sequencing Center for Infectious Disease"/>
            <person name="Wu L."/>
            <person name="Ma J."/>
        </authorList>
    </citation>
    <scope>NUCLEOTIDE SEQUENCE [LARGE SCALE GENOMIC DNA]</scope>
    <source>
        <strain evidence="11">JCM 16548</strain>
    </source>
</reference>
<evidence type="ECO:0000256" key="4">
    <source>
        <dbReference type="ARBA" id="ARBA00022840"/>
    </source>
</evidence>
<dbReference type="Pfam" id="PF05872">
    <property type="entry name" value="HerA_C"/>
    <property type="match status" value="1"/>
</dbReference>
<dbReference type="InterPro" id="IPR002789">
    <property type="entry name" value="HerA_central"/>
</dbReference>
<evidence type="ECO:0000259" key="8">
    <source>
        <dbReference type="Pfam" id="PF01935"/>
    </source>
</evidence>
<dbReference type="Gene3D" id="3.40.50.300">
    <property type="entry name" value="P-loop containing nucleotide triphosphate hydrolases"/>
    <property type="match status" value="1"/>
</dbReference>
<sequence length="391" mass="42003">MVDPHGEYGSALNRDAAVRSVLGNGNSALRVPYWALPAGDLLSVLSGVDTRTAADKFRDLVLKARRDFAVKADWLNLSPEDITPDTPIPYNIRTVWHEYDFANRAVVDTKASGLPCVEDAGDSAKLLPARFTPYGPGGAAPFKGTTYGLYTPAPERIHLRLRDPRFAFFLDVPDPNEEDPLATIVAEWLGERQAISVLDFSGVPAEVADVTIGIVLDTLFELSVRSATGDGIGRDRPVLIVLEEAHRYLGDSNTTGLARTAVNRIAREGRKYGIGVCLVSQRPSELPETALSQCGTIVALRLTNAADQATVRNALPDAIAGLTSVLPSLRTGEALISGEAVLLPTRATLRRPNPEPQGSDPSLASWRSAPPGKASLRQAIRAWRGMIEGSP</sequence>
<dbReference type="InterPro" id="IPR033186">
    <property type="entry name" value="HerA_C"/>
</dbReference>
<keyword evidence="4" id="KW-0067">ATP-binding</keyword>
<dbReference type="SUPFAM" id="SSF52540">
    <property type="entry name" value="P-loop containing nucleoside triphosphate hydrolases"/>
    <property type="match status" value="1"/>
</dbReference>
<organism evidence="10 11">
    <name type="scientific">Microlunatus aurantiacus</name>
    <dbReference type="NCBI Taxonomy" id="446786"/>
    <lineage>
        <taxon>Bacteria</taxon>
        <taxon>Bacillati</taxon>
        <taxon>Actinomycetota</taxon>
        <taxon>Actinomycetes</taxon>
        <taxon>Propionibacteriales</taxon>
        <taxon>Propionibacteriaceae</taxon>
        <taxon>Microlunatus</taxon>
    </lineage>
</organism>
<proteinExistence type="predicted"/>
<dbReference type="InterPro" id="IPR008571">
    <property type="entry name" value="HerA-like"/>
</dbReference>
<evidence type="ECO:0000313" key="10">
    <source>
        <dbReference type="EMBL" id="GAA3720588.1"/>
    </source>
</evidence>
<dbReference type="InterPro" id="IPR027417">
    <property type="entry name" value="P-loop_NTPase"/>
</dbReference>